<evidence type="ECO:0000313" key="1">
    <source>
        <dbReference type="EMBL" id="MEQ4486181.1"/>
    </source>
</evidence>
<organism evidence="1 2">
    <name type="scientific">Cohnella silvisoli</name>
    <dbReference type="NCBI Taxonomy" id="2873699"/>
    <lineage>
        <taxon>Bacteria</taxon>
        <taxon>Bacillati</taxon>
        <taxon>Bacillota</taxon>
        <taxon>Bacilli</taxon>
        <taxon>Bacillales</taxon>
        <taxon>Paenibacillaceae</taxon>
        <taxon>Cohnella</taxon>
    </lineage>
</organism>
<accession>A0ABV1L1Q4</accession>
<gene>
    <name evidence="1" type="ORF">QJS35_27750</name>
</gene>
<dbReference type="RefSeq" id="WP_232189174.1">
    <property type="nucleotide sequence ID" value="NZ_JAIOAP010000018.1"/>
</dbReference>
<name>A0ABV1L1Q4_9BACL</name>
<sequence length="260" mass="29525">MYDWDGVISKGLNNLGLVSRVIGYSGYHIEVPNVLNNSINLIKESVQRGVPLIMWEPLGPEFGIIYGYNDERQTLYVIDAEREGEIPFDRIGRGSDTPEFYVLSIEEVDQISQQVRIFGSLELILKYGLNDAHDSWEFSTGLPAYDAWINAFISKKVDVYGNSYNIQVLKNARTSAVVFLDKFKSEFNDEQGINMIVQSRNSFMKVVDLINDLESLFPYPSGGNPQDDGRSMKAIQLIKEIKETEKNALLHLKTLKESRT</sequence>
<evidence type="ECO:0000313" key="2">
    <source>
        <dbReference type="Proteomes" id="UP001493487"/>
    </source>
</evidence>
<dbReference type="EMBL" id="JASKHM010000019">
    <property type="protein sequence ID" value="MEQ4486181.1"/>
    <property type="molecule type" value="Genomic_DNA"/>
</dbReference>
<dbReference type="Proteomes" id="UP001493487">
    <property type="component" value="Unassembled WGS sequence"/>
</dbReference>
<proteinExistence type="predicted"/>
<protein>
    <submittedName>
        <fullName evidence="1">Uncharacterized protein</fullName>
    </submittedName>
</protein>
<keyword evidence="2" id="KW-1185">Reference proteome</keyword>
<reference evidence="1 2" key="1">
    <citation type="journal article" date="2023" name="Genome Announc.">
        <title>Pan-Genome Analyses of the Genus Cohnella and Proposal of the Novel Species Cohnella silvisoli sp. nov., Isolated from Forest Soil.</title>
        <authorList>
            <person name="Wang C."/>
            <person name="Mao L."/>
            <person name="Bao G."/>
            <person name="Zhu H."/>
        </authorList>
    </citation>
    <scope>NUCLEOTIDE SEQUENCE [LARGE SCALE GENOMIC DNA]</scope>
    <source>
        <strain evidence="1 2">NL03-T5-1</strain>
    </source>
</reference>
<comment type="caution">
    <text evidence="1">The sequence shown here is derived from an EMBL/GenBank/DDBJ whole genome shotgun (WGS) entry which is preliminary data.</text>
</comment>